<keyword evidence="2" id="KW-1185">Reference proteome</keyword>
<evidence type="ECO:0000313" key="1">
    <source>
        <dbReference type="EMBL" id="QBZ70597.1"/>
    </source>
</evidence>
<dbReference type="Proteomes" id="UP000297195">
    <property type="component" value="Segment"/>
</dbReference>
<organism evidence="1 2">
    <name type="scientific">Edwardsiella phage pEt-SU</name>
    <dbReference type="NCBI Taxonomy" id="2562142"/>
    <lineage>
        <taxon>Viruses</taxon>
        <taxon>Duplodnaviria</taxon>
        <taxon>Heunggongvirae</taxon>
        <taxon>Uroviricota</taxon>
        <taxon>Caudoviricetes</taxon>
        <taxon>Chimalliviridae</taxon>
        <taxon>Petsuvirus</taxon>
        <taxon>Petsuvirus pEtSU</taxon>
    </lineage>
</organism>
<gene>
    <name evidence="1" type="ORF">pETSU_016</name>
</gene>
<dbReference type="EMBL" id="MK689364">
    <property type="protein sequence ID" value="QBZ70597.1"/>
    <property type="molecule type" value="Genomic_DNA"/>
</dbReference>
<accession>A0A4D6DW43</accession>
<protein>
    <submittedName>
        <fullName evidence="1">Uncharacterized protein</fullName>
    </submittedName>
</protein>
<name>A0A4D6DW43_9CAUD</name>
<sequence length="113" mass="13339">MPISVDDGNQYYYTDEFKTIMRSCKETLIAGSSYAPFVEKNIVFAYRFNFHKFLRELRNKDNGQKVPEDMIWVTSFINDIEDPTSDWSNKEGIYIPTRSLIDSLVRVNRVIRE</sequence>
<proteinExistence type="predicted"/>
<reference evidence="1 2" key="1">
    <citation type="submission" date="2019-03" db="EMBL/GenBank/DDBJ databases">
        <authorList>
            <person name="Kim S.G."/>
            <person name="Park S.C."/>
        </authorList>
    </citation>
    <scope>NUCLEOTIDE SEQUENCE [LARGE SCALE GENOMIC DNA]</scope>
</reference>
<evidence type="ECO:0000313" key="2">
    <source>
        <dbReference type="Proteomes" id="UP000297195"/>
    </source>
</evidence>